<dbReference type="InterPro" id="IPR000276">
    <property type="entry name" value="GPCR_Rhodpsn"/>
</dbReference>
<evidence type="ECO:0000256" key="6">
    <source>
        <dbReference type="ARBA" id="ARBA00023136"/>
    </source>
</evidence>
<evidence type="ECO:0000259" key="12">
    <source>
        <dbReference type="PROSITE" id="PS50262"/>
    </source>
</evidence>
<evidence type="ECO:0000313" key="13">
    <source>
        <dbReference type="EMBL" id="KAH0517228.1"/>
    </source>
</evidence>
<accession>A0A8J6GUT3</accession>
<dbReference type="PROSITE" id="PS50262">
    <property type="entry name" value="G_PROTEIN_RECEP_F1_2"/>
    <property type="match status" value="1"/>
</dbReference>
<feature type="transmembrane region" description="Helical" evidence="11">
    <location>
        <begin position="179"/>
        <end position="197"/>
    </location>
</feature>
<evidence type="ECO:0000256" key="11">
    <source>
        <dbReference type="SAM" id="Phobius"/>
    </source>
</evidence>
<dbReference type="PRINTS" id="PR00237">
    <property type="entry name" value="GPCRRHODOPSN"/>
</dbReference>
<keyword evidence="8 9" id="KW-0807">Transducer</keyword>
<evidence type="ECO:0000256" key="10">
    <source>
        <dbReference type="SAM" id="MobiDB-lite"/>
    </source>
</evidence>
<proteinExistence type="inferred from homology"/>
<dbReference type="GO" id="GO:0004930">
    <property type="term" value="F:G protein-coupled receptor activity"/>
    <property type="evidence" value="ECO:0007669"/>
    <property type="project" value="UniProtKB-KW"/>
</dbReference>
<feature type="region of interest" description="Disordered" evidence="10">
    <location>
        <begin position="339"/>
        <end position="368"/>
    </location>
</feature>
<evidence type="ECO:0000256" key="3">
    <source>
        <dbReference type="ARBA" id="ARBA00022692"/>
    </source>
</evidence>
<dbReference type="Gene3D" id="1.20.1070.10">
    <property type="entry name" value="Rhodopsin 7-helix transmembrane proteins"/>
    <property type="match status" value="1"/>
</dbReference>
<feature type="transmembrane region" description="Helical" evidence="11">
    <location>
        <begin position="292"/>
        <end position="313"/>
    </location>
</feature>
<protein>
    <submittedName>
        <fullName evidence="13">Mas-related G-protein coupled receptor member B2</fullName>
    </submittedName>
</protein>
<dbReference type="PROSITE" id="PS00237">
    <property type="entry name" value="G_PROTEIN_RECEP_F1_1"/>
    <property type="match status" value="1"/>
</dbReference>
<dbReference type="InterPro" id="IPR026234">
    <property type="entry name" value="MRGPCRFAMILY"/>
</dbReference>
<keyword evidence="4 11" id="KW-1133">Transmembrane helix</keyword>
<dbReference type="EMBL" id="JAATJU010016896">
    <property type="protein sequence ID" value="KAH0517228.1"/>
    <property type="molecule type" value="Genomic_DNA"/>
</dbReference>
<name>A0A8J6GUT3_MICOH</name>
<dbReference type="AlphaFoldDB" id="A0A8J6GUT3"/>
<keyword evidence="6 11" id="KW-0472">Membrane</keyword>
<dbReference type="Proteomes" id="UP000710432">
    <property type="component" value="Unassembled WGS sequence"/>
</dbReference>
<feature type="transmembrane region" description="Helical" evidence="11">
    <location>
        <begin position="217"/>
        <end position="241"/>
    </location>
</feature>
<dbReference type="Pfam" id="PF00001">
    <property type="entry name" value="7tm_1"/>
    <property type="match status" value="1"/>
</dbReference>
<keyword evidence="5 9" id="KW-0297">G-protein coupled receptor</keyword>
<evidence type="ECO:0000256" key="9">
    <source>
        <dbReference type="RuleBase" id="RU000688"/>
    </source>
</evidence>
<organism evidence="13 14">
    <name type="scientific">Microtus ochrogaster</name>
    <name type="common">Prairie vole</name>
    <dbReference type="NCBI Taxonomy" id="79684"/>
    <lineage>
        <taxon>Eukaryota</taxon>
        <taxon>Metazoa</taxon>
        <taxon>Chordata</taxon>
        <taxon>Craniata</taxon>
        <taxon>Vertebrata</taxon>
        <taxon>Euteleostomi</taxon>
        <taxon>Mammalia</taxon>
        <taxon>Eutheria</taxon>
        <taxon>Euarchontoglires</taxon>
        <taxon>Glires</taxon>
        <taxon>Rodentia</taxon>
        <taxon>Myomorpha</taxon>
        <taxon>Muroidea</taxon>
        <taxon>Cricetidae</taxon>
        <taxon>Arvicolinae</taxon>
        <taxon>Microtus</taxon>
    </lineage>
</organism>
<dbReference type="PANTHER" id="PTHR11334:SF29">
    <property type="entry name" value="MAS-RELATED G-PROTEIN COUPLED RECEPTOR MEMBER X2"/>
    <property type="match status" value="1"/>
</dbReference>
<keyword evidence="7 9" id="KW-0675">Receptor</keyword>
<sequence length="368" mass="42199">MVLLLSHMVPDMEYLQNHQLLLCRNTSGDFLSKDSNISTWETTITAPNGSIYTDSSYCNIMFQATIYLSFVFILVGLAGNAIVMWLLGFRMHRNAFSVYILNLAVADFLFLSFQFVYCLFLVIYIFYSIFIYIPWLSFVLSRFTYLSGLSILSAISVERCLSVLWPIWYRCRRPRQTSAVTCALLWALSLLLSLLHGEACGFLFNSIDFFRCQTLNYFTASWLIALFVLLCVSSLTLLLRIVCGSQRIPVTSLCVIIALTVLFFLIFGLPLGIYFLFYQLFGSLLFTNICDIYVIVLLSCVNSCANPIIYFLVGSIRHHRFQQKTLKLFLQRALQYTPEEEEGGERGSSEEPVNTLVQQLRDDLPREK</sequence>
<evidence type="ECO:0000256" key="7">
    <source>
        <dbReference type="ARBA" id="ARBA00023170"/>
    </source>
</evidence>
<feature type="domain" description="G-protein coupled receptors family 1 profile" evidence="12">
    <location>
        <begin position="79"/>
        <end position="310"/>
    </location>
</feature>
<evidence type="ECO:0000256" key="4">
    <source>
        <dbReference type="ARBA" id="ARBA00022989"/>
    </source>
</evidence>
<feature type="transmembrane region" description="Helical" evidence="11">
    <location>
        <begin position="253"/>
        <end position="280"/>
    </location>
</feature>
<evidence type="ECO:0000313" key="14">
    <source>
        <dbReference type="Proteomes" id="UP000710432"/>
    </source>
</evidence>
<feature type="transmembrane region" description="Helical" evidence="11">
    <location>
        <begin position="108"/>
        <end position="133"/>
    </location>
</feature>
<feature type="transmembrane region" description="Helical" evidence="11">
    <location>
        <begin position="66"/>
        <end position="87"/>
    </location>
</feature>
<dbReference type="GO" id="GO:0005886">
    <property type="term" value="C:plasma membrane"/>
    <property type="evidence" value="ECO:0007669"/>
    <property type="project" value="UniProtKB-SubCell"/>
</dbReference>
<dbReference type="PANTHER" id="PTHR11334">
    <property type="entry name" value="MAS-RELATED G-PROTEIN COUPLED RECEPTOR"/>
    <property type="match status" value="1"/>
</dbReference>
<dbReference type="SUPFAM" id="SSF81321">
    <property type="entry name" value="Family A G protein-coupled receptor-like"/>
    <property type="match status" value="1"/>
</dbReference>
<evidence type="ECO:0000256" key="8">
    <source>
        <dbReference type="ARBA" id="ARBA00023224"/>
    </source>
</evidence>
<dbReference type="InterPro" id="IPR017452">
    <property type="entry name" value="GPCR_Rhodpsn_7TM"/>
</dbReference>
<comment type="similarity">
    <text evidence="9">Belongs to the G-protein coupled receptor 1 family.</text>
</comment>
<evidence type="ECO:0000256" key="1">
    <source>
        <dbReference type="ARBA" id="ARBA00004651"/>
    </source>
</evidence>
<comment type="subcellular location">
    <subcellularLocation>
        <location evidence="1">Cell membrane</location>
        <topology evidence="1">Multi-pass membrane protein</topology>
    </subcellularLocation>
</comment>
<evidence type="ECO:0000256" key="2">
    <source>
        <dbReference type="ARBA" id="ARBA00022475"/>
    </source>
</evidence>
<dbReference type="PRINTS" id="PR02108">
    <property type="entry name" value="MRGPCRFAMILY"/>
</dbReference>
<keyword evidence="2" id="KW-1003">Cell membrane</keyword>
<dbReference type="FunFam" id="1.20.1070.10:FF:000140">
    <property type="entry name" value="Mas-related G-protein coupled receptor member X2"/>
    <property type="match status" value="1"/>
</dbReference>
<gene>
    <name evidence="13" type="ORF">LTLLF_122210</name>
</gene>
<evidence type="ECO:0000256" key="5">
    <source>
        <dbReference type="ARBA" id="ARBA00023040"/>
    </source>
</evidence>
<reference evidence="13" key="1">
    <citation type="submission" date="2020-03" db="EMBL/GenBank/DDBJ databases">
        <title>Studies in the Genomics of Life Span.</title>
        <authorList>
            <person name="Glass D."/>
        </authorList>
    </citation>
    <scope>NUCLEOTIDE SEQUENCE</scope>
    <source>
        <strain evidence="13">LTLLF</strain>
        <tissue evidence="13">Muscle</tissue>
    </source>
</reference>
<feature type="transmembrane region" description="Helical" evidence="11">
    <location>
        <begin position="145"/>
        <end position="167"/>
    </location>
</feature>
<keyword evidence="3 9" id="KW-0812">Transmembrane</keyword>
<comment type="caution">
    <text evidence="13">The sequence shown here is derived from an EMBL/GenBank/DDBJ whole genome shotgun (WGS) entry which is preliminary data.</text>
</comment>